<feature type="signal peptide" evidence="1">
    <location>
        <begin position="1"/>
        <end position="20"/>
    </location>
</feature>
<gene>
    <name evidence="2" type="ORF">LshimejAT787_0501410</name>
</gene>
<evidence type="ECO:0000256" key="1">
    <source>
        <dbReference type="SAM" id="SignalP"/>
    </source>
</evidence>
<evidence type="ECO:0000313" key="3">
    <source>
        <dbReference type="Proteomes" id="UP001063166"/>
    </source>
</evidence>
<dbReference type="AlphaFoldDB" id="A0A9P3UPG8"/>
<comment type="caution">
    <text evidence="2">The sequence shown here is derived from an EMBL/GenBank/DDBJ whole genome shotgun (WGS) entry which is preliminary data.</text>
</comment>
<organism evidence="2 3">
    <name type="scientific">Lyophyllum shimeji</name>
    <name type="common">Hon-shimeji</name>
    <name type="synonym">Tricholoma shimeji</name>
    <dbReference type="NCBI Taxonomy" id="47721"/>
    <lineage>
        <taxon>Eukaryota</taxon>
        <taxon>Fungi</taxon>
        <taxon>Dikarya</taxon>
        <taxon>Basidiomycota</taxon>
        <taxon>Agaricomycotina</taxon>
        <taxon>Agaricomycetes</taxon>
        <taxon>Agaricomycetidae</taxon>
        <taxon>Agaricales</taxon>
        <taxon>Tricholomatineae</taxon>
        <taxon>Lyophyllaceae</taxon>
        <taxon>Lyophyllum</taxon>
    </lineage>
</organism>
<keyword evidence="3" id="KW-1185">Reference proteome</keyword>
<evidence type="ECO:0000313" key="2">
    <source>
        <dbReference type="EMBL" id="GLB38276.1"/>
    </source>
</evidence>
<feature type="chain" id="PRO_5040468410" description="Secreted protein" evidence="1">
    <location>
        <begin position="21"/>
        <end position="189"/>
    </location>
</feature>
<name>A0A9P3UPG8_LYOSH</name>
<accession>A0A9P3UPG8</accession>
<keyword evidence="1" id="KW-0732">Signal</keyword>
<reference evidence="2" key="1">
    <citation type="submission" date="2022-07" db="EMBL/GenBank/DDBJ databases">
        <title>The genome of Lyophyllum shimeji provides insight into the initial evolution of ectomycorrhizal fungal genome.</title>
        <authorList>
            <person name="Kobayashi Y."/>
            <person name="Shibata T."/>
            <person name="Hirakawa H."/>
            <person name="Shigenobu S."/>
            <person name="Nishiyama T."/>
            <person name="Yamada A."/>
            <person name="Hasebe M."/>
            <person name="Kawaguchi M."/>
        </authorList>
    </citation>
    <scope>NUCLEOTIDE SEQUENCE</scope>
    <source>
        <strain evidence="2">AT787</strain>
    </source>
</reference>
<proteinExistence type="predicted"/>
<dbReference type="Proteomes" id="UP001063166">
    <property type="component" value="Unassembled WGS sequence"/>
</dbReference>
<dbReference type="EMBL" id="BRPK01000005">
    <property type="protein sequence ID" value="GLB38276.1"/>
    <property type="molecule type" value="Genomic_DNA"/>
</dbReference>
<sequence length="189" mass="21452">MTSLQWFLLSMACLFAFLRLERPRVCRLLFYRIRLVSGIWTRPTHGLLRCGPFRHSTPAARVLDDLRAGSPYTRITSPQRRVPRVVAGCQGGTKAPQCSVVLGLQSFQGADIRANVFSDGGVGTATGLDREDARRWKCTTASTSGRERAPKLSSPIQRVLRRRDKHTDLRAYRVRKIYLPTHFRYQPPV</sequence>
<evidence type="ECO:0008006" key="4">
    <source>
        <dbReference type="Google" id="ProtNLM"/>
    </source>
</evidence>
<protein>
    <recommendedName>
        <fullName evidence="4">Secreted protein</fullName>
    </recommendedName>
</protein>